<evidence type="ECO:0000313" key="3">
    <source>
        <dbReference type="Proteomes" id="UP000616608"/>
    </source>
</evidence>
<reference evidence="2" key="2">
    <citation type="submission" date="2020-09" db="EMBL/GenBank/DDBJ databases">
        <authorList>
            <person name="Sun Q."/>
            <person name="Zhou Y."/>
        </authorList>
    </citation>
    <scope>NUCLEOTIDE SEQUENCE</scope>
    <source>
        <strain evidence="2">CGMCC 1.15760</strain>
    </source>
</reference>
<evidence type="ECO:0000313" key="2">
    <source>
        <dbReference type="EMBL" id="GGG33545.1"/>
    </source>
</evidence>
<dbReference type="SUPFAM" id="SSF56436">
    <property type="entry name" value="C-type lectin-like"/>
    <property type="match status" value="1"/>
</dbReference>
<dbReference type="RefSeq" id="WP_188615919.1">
    <property type="nucleotide sequence ID" value="NZ_BMJT01000015.1"/>
</dbReference>
<feature type="domain" description="Sulfatase-modifying factor enzyme-like" evidence="1">
    <location>
        <begin position="118"/>
        <end position="326"/>
    </location>
</feature>
<dbReference type="AlphaFoldDB" id="A0A917LJB9"/>
<accession>A0A917LJB9</accession>
<reference evidence="2" key="1">
    <citation type="journal article" date="2014" name="Int. J. Syst. Evol. Microbiol.">
        <title>Complete genome sequence of Corynebacterium casei LMG S-19264T (=DSM 44701T), isolated from a smear-ripened cheese.</title>
        <authorList>
            <consortium name="US DOE Joint Genome Institute (JGI-PGF)"/>
            <person name="Walter F."/>
            <person name="Albersmeier A."/>
            <person name="Kalinowski J."/>
            <person name="Ruckert C."/>
        </authorList>
    </citation>
    <scope>NUCLEOTIDE SEQUENCE</scope>
    <source>
        <strain evidence="2">CGMCC 1.15760</strain>
    </source>
</reference>
<name>A0A917LJB9_9BACI</name>
<dbReference type="InterPro" id="IPR005532">
    <property type="entry name" value="SUMF_dom"/>
</dbReference>
<dbReference type="Pfam" id="PF03781">
    <property type="entry name" value="FGE-sulfatase"/>
    <property type="match status" value="1"/>
</dbReference>
<dbReference type="InterPro" id="IPR042095">
    <property type="entry name" value="SUMF_sf"/>
</dbReference>
<dbReference type="GO" id="GO:0120147">
    <property type="term" value="F:formylglycine-generating oxidase activity"/>
    <property type="evidence" value="ECO:0007669"/>
    <property type="project" value="TreeGrafter"/>
</dbReference>
<protein>
    <recommendedName>
        <fullName evidence="1">Sulfatase-modifying factor enzyme-like domain-containing protein</fullName>
    </recommendedName>
</protein>
<dbReference type="PANTHER" id="PTHR23150:SF19">
    <property type="entry name" value="FORMYLGLYCINE-GENERATING ENZYME"/>
    <property type="match status" value="1"/>
</dbReference>
<gene>
    <name evidence="2" type="ORF">GCM10007425_30300</name>
</gene>
<dbReference type="Proteomes" id="UP000616608">
    <property type="component" value="Unassembled WGS sequence"/>
</dbReference>
<dbReference type="InterPro" id="IPR016187">
    <property type="entry name" value="CTDL_fold"/>
</dbReference>
<comment type="caution">
    <text evidence="2">The sequence shown here is derived from an EMBL/GenBank/DDBJ whole genome shotgun (WGS) entry which is preliminary data.</text>
</comment>
<dbReference type="EMBL" id="BMJT01000015">
    <property type="protein sequence ID" value="GGG33545.1"/>
    <property type="molecule type" value="Genomic_DNA"/>
</dbReference>
<proteinExistence type="predicted"/>
<organism evidence="2 3">
    <name type="scientific">Lysinibacillus alkalisoli</name>
    <dbReference type="NCBI Taxonomy" id="1911548"/>
    <lineage>
        <taxon>Bacteria</taxon>
        <taxon>Bacillati</taxon>
        <taxon>Bacillota</taxon>
        <taxon>Bacilli</taxon>
        <taxon>Bacillales</taxon>
        <taxon>Bacillaceae</taxon>
        <taxon>Lysinibacillus</taxon>
    </lineage>
</organism>
<sequence length="330" mass="38066">MNNLLTKYKDKMNELNDREAMGLPNHYIPTVLENLQKQIKVLRYKPNKVLISMIEDPNIELQTRYAAGMLLALLDDPRVDPFKPCMISVPGRKVKLGLAYSKVEEIVELYKETGIVPEWIQKECPEYEIQISSFMIAKYPVTNKEYLSYLKENPKAEIPSSWKFGRYPFEYSNHPVYTISPETADNYATWLSKKTNRRFRLPTEAEWEYAAGGSQQNNFPWGNQYLKDYSNVVETGFLISSPVGMFPEGNSHFGVADLAGNVEEFVADYYKPYPGGKEIIDELVNKVGSYRIARGGSFTRLKDLARCKRRHGHFPKDIYVMGFRLAEDYT</sequence>
<evidence type="ECO:0000259" key="1">
    <source>
        <dbReference type="Pfam" id="PF03781"/>
    </source>
</evidence>
<dbReference type="Gene3D" id="3.90.1580.10">
    <property type="entry name" value="paralog of FGE (formylglycine-generating enzyme)"/>
    <property type="match status" value="1"/>
</dbReference>
<dbReference type="PANTHER" id="PTHR23150">
    <property type="entry name" value="SULFATASE MODIFYING FACTOR 1, 2"/>
    <property type="match status" value="1"/>
</dbReference>
<keyword evidence="3" id="KW-1185">Reference proteome</keyword>
<dbReference type="InterPro" id="IPR051043">
    <property type="entry name" value="Sulfatase_Mod_Factor_Kinase"/>
</dbReference>